<dbReference type="AlphaFoldDB" id="A0AA91IMX6"/>
<dbReference type="InterPro" id="IPR001702">
    <property type="entry name" value="Porin_Gram-ve"/>
</dbReference>
<proteinExistence type="inferred from homology"/>
<dbReference type="GO" id="GO:0034220">
    <property type="term" value="P:monoatomic ion transmembrane transport"/>
    <property type="evidence" value="ECO:0007669"/>
    <property type="project" value="InterPro"/>
</dbReference>
<dbReference type="GO" id="GO:0046930">
    <property type="term" value="C:pore complex"/>
    <property type="evidence" value="ECO:0007669"/>
    <property type="project" value="UniProtKB-KW"/>
</dbReference>
<evidence type="ECO:0000256" key="8">
    <source>
        <dbReference type="RuleBase" id="RU000469"/>
    </source>
</evidence>
<keyword evidence="8" id="KW-0626">Porin</keyword>
<dbReference type="InterPro" id="IPR023614">
    <property type="entry name" value="Porin_dom_sf"/>
</dbReference>
<evidence type="ECO:0000256" key="4">
    <source>
        <dbReference type="ARBA" id="ARBA00022692"/>
    </source>
</evidence>
<organism evidence="10 11">
    <name type="scientific">Obesumbacterium proteus ATCC 12841</name>
    <dbReference type="NCBI Taxonomy" id="1354268"/>
    <lineage>
        <taxon>Bacteria</taxon>
        <taxon>Pseudomonadati</taxon>
        <taxon>Pseudomonadota</taxon>
        <taxon>Gammaproteobacteria</taxon>
        <taxon>Enterobacterales</taxon>
        <taxon>Hafniaceae</taxon>
        <taxon>Obesumbacterium</taxon>
    </lineage>
</organism>
<dbReference type="InterPro" id="IPR013793">
    <property type="entry name" value="Porin_Gram-ve_CS"/>
</dbReference>
<evidence type="ECO:0000313" key="11">
    <source>
        <dbReference type="Proteomes" id="UP000078431"/>
    </source>
</evidence>
<comment type="similarity">
    <text evidence="2 8">Belongs to the Gram-negative porin family.</text>
</comment>
<dbReference type="GO" id="GO:0015288">
    <property type="term" value="F:porin activity"/>
    <property type="evidence" value="ECO:0007669"/>
    <property type="project" value="UniProtKB-KW"/>
</dbReference>
<dbReference type="Proteomes" id="UP000078431">
    <property type="component" value="Unassembled WGS sequence"/>
</dbReference>
<dbReference type="CDD" id="cd00342">
    <property type="entry name" value="gram_neg_porins"/>
    <property type="match status" value="1"/>
</dbReference>
<protein>
    <submittedName>
        <fullName evidence="10">Outer membrane protein C</fullName>
    </submittedName>
</protein>
<evidence type="ECO:0000256" key="5">
    <source>
        <dbReference type="ARBA" id="ARBA00022729"/>
    </source>
</evidence>
<name>A0AA91IMX6_9GAMM</name>
<accession>A0AA91IMX6</accession>
<reference evidence="10 11" key="1">
    <citation type="submission" date="2016-04" db="EMBL/GenBank/DDBJ databases">
        <title>ATOL: Assembling a taxonomically balanced genome-scale reconstruction of the evolutionary history of the Enterobacteriaceae.</title>
        <authorList>
            <person name="Plunkett G.III."/>
            <person name="Neeno-Eckwall E.C."/>
            <person name="Glasner J.D."/>
            <person name="Perna N.T."/>
        </authorList>
    </citation>
    <scope>NUCLEOTIDE SEQUENCE [LARGE SCALE GENOMIC DNA]</scope>
    <source>
        <strain evidence="10 11">ATCC 12841</strain>
    </source>
</reference>
<keyword evidence="4 8" id="KW-0812">Transmembrane</keyword>
<sequence length="383" mass="41842">MMKRNILAVVIPALLAAGAANAAEIYNKDGNKLDLYGKVDGLHYFSDDKSADGDQSYARFGFKGETQISDQLAGYGQWEYNIKVNNTEGNGSSKNATRLGFAGLKFGDAGSIDYGRNYGVLYDVEAWTDMLPEFGGDTYTITDNYMTGRANGVATYRNNNFFGLVDGWNFAVQYQGKNDGNNFNEATGEWDGSKLSNNSRAFQSQNGDGWGLSTTYDFGMGISAGAAYASSDRTNEQVTRGRVANGNVAGGDKADAWTAGLKYDANNVYLAAMYAETRNMTPYGDDGIANKTQNFEVVAQYQFDFGLRPSVSYLQSKGKDLNTNLSGDKDLVKYVDVGATYYFNKNMSTYVDYKINLLDDNEFTKANGIGTDDIVAVGLVYQF</sequence>
<dbReference type="PANTHER" id="PTHR34501:SF8">
    <property type="entry name" value="OUTER MEMBRANE PORIN N-RELATED"/>
    <property type="match status" value="1"/>
</dbReference>
<evidence type="ECO:0000256" key="2">
    <source>
        <dbReference type="ARBA" id="ARBA00007539"/>
    </source>
</evidence>
<keyword evidence="3" id="KW-1134">Transmembrane beta strand</keyword>
<evidence type="ECO:0000256" key="1">
    <source>
        <dbReference type="ARBA" id="ARBA00004571"/>
    </source>
</evidence>
<dbReference type="GeneID" id="78450180"/>
<evidence type="ECO:0000256" key="6">
    <source>
        <dbReference type="ARBA" id="ARBA00023136"/>
    </source>
</evidence>
<gene>
    <name evidence="10" type="ORF">M993_04422</name>
</gene>
<evidence type="ECO:0000256" key="3">
    <source>
        <dbReference type="ARBA" id="ARBA00022452"/>
    </source>
</evidence>
<dbReference type="GO" id="GO:0009279">
    <property type="term" value="C:cell outer membrane"/>
    <property type="evidence" value="ECO:0007669"/>
    <property type="project" value="UniProtKB-SubCell"/>
</dbReference>
<comment type="subcellular location">
    <subcellularLocation>
        <location evidence="1 8">Cell outer membrane</location>
        <topology evidence="1 8">Multi-pass membrane protein</topology>
    </subcellularLocation>
</comment>
<dbReference type="RefSeq" id="WP_269465574.1">
    <property type="nucleotide sequence ID" value="NZ_LXEX01000061.1"/>
</dbReference>
<evidence type="ECO:0000313" key="10">
    <source>
        <dbReference type="EMBL" id="OAT57217.1"/>
    </source>
</evidence>
<keyword evidence="11" id="KW-1185">Reference proteome</keyword>
<feature type="chain" id="PRO_5041678159" evidence="9">
    <location>
        <begin position="23"/>
        <end position="383"/>
    </location>
</feature>
<evidence type="ECO:0000256" key="9">
    <source>
        <dbReference type="SAM" id="SignalP"/>
    </source>
</evidence>
<keyword evidence="6 8" id="KW-0472">Membrane</keyword>
<dbReference type="Gene3D" id="2.40.160.10">
    <property type="entry name" value="Porin"/>
    <property type="match status" value="1"/>
</dbReference>
<dbReference type="InterPro" id="IPR033900">
    <property type="entry name" value="Gram_neg_porin_domain"/>
</dbReference>
<dbReference type="SUPFAM" id="SSF56935">
    <property type="entry name" value="Porins"/>
    <property type="match status" value="1"/>
</dbReference>
<comment type="caution">
    <text evidence="10">The sequence shown here is derived from an EMBL/GenBank/DDBJ whole genome shotgun (WGS) entry which is preliminary data.</text>
</comment>
<dbReference type="PROSITE" id="PS00576">
    <property type="entry name" value="GRAM_NEG_PORIN"/>
    <property type="match status" value="1"/>
</dbReference>
<keyword evidence="8" id="KW-0813">Transport</keyword>
<evidence type="ECO:0000256" key="7">
    <source>
        <dbReference type="ARBA" id="ARBA00023237"/>
    </source>
</evidence>
<feature type="signal peptide" evidence="9">
    <location>
        <begin position="1"/>
        <end position="22"/>
    </location>
</feature>
<dbReference type="InterPro" id="IPR001897">
    <property type="entry name" value="Porin_gammaproteobac"/>
</dbReference>
<comment type="subunit">
    <text evidence="8">Homotrimer.</text>
</comment>
<dbReference type="InterPro" id="IPR050298">
    <property type="entry name" value="Gram-neg_bact_OMP"/>
</dbReference>
<keyword evidence="7 8" id="KW-0998">Cell outer membrane</keyword>
<keyword evidence="8" id="KW-0406">Ion transport</keyword>
<keyword evidence="5 9" id="KW-0732">Signal</keyword>
<dbReference type="PRINTS" id="PR00182">
    <property type="entry name" value="ECOLNEIPORIN"/>
</dbReference>
<dbReference type="EMBL" id="LXEX01000061">
    <property type="protein sequence ID" value="OAT57217.1"/>
    <property type="molecule type" value="Genomic_DNA"/>
</dbReference>
<dbReference type="Pfam" id="PF00267">
    <property type="entry name" value="Porin_1"/>
    <property type="match status" value="1"/>
</dbReference>
<dbReference type="PRINTS" id="PR00183">
    <property type="entry name" value="ECOLIPORIN"/>
</dbReference>
<dbReference type="NCBIfam" id="NF007841">
    <property type="entry name" value="PRK10554.1"/>
    <property type="match status" value="1"/>
</dbReference>
<dbReference type="PANTHER" id="PTHR34501">
    <property type="entry name" value="PROTEIN YDDL-RELATED"/>
    <property type="match status" value="1"/>
</dbReference>